<dbReference type="GO" id="GO:1902936">
    <property type="term" value="F:phosphatidylinositol bisphosphate binding"/>
    <property type="evidence" value="ECO:0007669"/>
    <property type="project" value="TreeGrafter"/>
</dbReference>
<dbReference type="GeneID" id="107224691"/>
<gene>
    <name evidence="3 4" type="primary">LOC107224691</name>
</gene>
<dbReference type="InterPro" id="IPR001251">
    <property type="entry name" value="CRAL-TRIO_dom"/>
</dbReference>
<keyword evidence="2" id="KW-1185">Reference proteome</keyword>
<dbReference type="RefSeq" id="XP_046590398.1">
    <property type="nucleotide sequence ID" value="XM_046734442.1"/>
</dbReference>
<dbReference type="Gene3D" id="3.40.525.10">
    <property type="entry name" value="CRAL-TRIO lipid binding domain"/>
    <property type="match status" value="1"/>
</dbReference>
<dbReference type="PRINTS" id="PR00180">
    <property type="entry name" value="CRETINALDHBP"/>
</dbReference>
<proteinExistence type="predicted"/>
<protein>
    <submittedName>
        <fullName evidence="3 4">Alpha-tocopherol transfer protein-like</fullName>
    </submittedName>
</protein>
<dbReference type="InterPro" id="IPR036273">
    <property type="entry name" value="CRAL/TRIO_N_dom_sf"/>
</dbReference>
<dbReference type="SUPFAM" id="SSF46938">
    <property type="entry name" value="CRAL/TRIO N-terminal domain"/>
    <property type="match status" value="1"/>
</dbReference>
<dbReference type="KEGG" id="nlo:107224691"/>
<dbReference type="RefSeq" id="XP_015520341.1">
    <property type="nucleotide sequence ID" value="XM_015664855.1"/>
</dbReference>
<dbReference type="InterPro" id="IPR036865">
    <property type="entry name" value="CRAL-TRIO_dom_sf"/>
</dbReference>
<dbReference type="Gene3D" id="1.10.8.20">
    <property type="entry name" value="N-terminal domain of phosphatidylinositol transfer protein sec14p"/>
    <property type="match status" value="1"/>
</dbReference>
<evidence type="ECO:0000313" key="2">
    <source>
        <dbReference type="Proteomes" id="UP000829291"/>
    </source>
</evidence>
<dbReference type="Pfam" id="PF00650">
    <property type="entry name" value="CRAL_TRIO"/>
    <property type="match status" value="1"/>
</dbReference>
<sequence length="310" mass="36295">MTLLPPTVKQQERIDQEMKWDPEQTRKDVANLREWLVKQRHLPQHIDDVRLERFLYGCKNSLERTKQMLDRYFTARTALPEFFAARDPLANDIQECCKAIQYFLLPSLTSEGYRVTILRLVDTRLEKFSLETITRRILMVMDTRLVEEFSLSNVMIIDLQGFNAGHISRCVPTQTVMRRGMVATQNSMPFRLARIHFLHTPSFIGNVLAMIYPLLKEKLVDKFRFHTGGGEELYSYMDKDILPAEWGGKAGTFDELNDAWKRKIEKNRDWFLREEKLCRTNENARLPNSKSSLTSELNGIQGSFRKLNID</sequence>
<evidence type="ECO:0000313" key="3">
    <source>
        <dbReference type="RefSeq" id="XP_015520341.1"/>
    </source>
</evidence>
<dbReference type="PROSITE" id="PS50191">
    <property type="entry name" value="CRAL_TRIO"/>
    <property type="match status" value="1"/>
</dbReference>
<dbReference type="InParanoid" id="A0A6J0BZD7"/>
<organism evidence="2 3">
    <name type="scientific">Neodiprion lecontei</name>
    <name type="common">Redheaded pine sawfly</name>
    <dbReference type="NCBI Taxonomy" id="441921"/>
    <lineage>
        <taxon>Eukaryota</taxon>
        <taxon>Metazoa</taxon>
        <taxon>Ecdysozoa</taxon>
        <taxon>Arthropoda</taxon>
        <taxon>Hexapoda</taxon>
        <taxon>Insecta</taxon>
        <taxon>Pterygota</taxon>
        <taxon>Neoptera</taxon>
        <taxon>Endopterygota</taxon>
        <taxon>Hymenoptera</taxon>
        <taxon>Tenthredinoidea</taxon>
        <taxon>Diprionidae</taxon>
        <taxon>Diprioninae</taxon>
        <taxon>Neodiprion</taxon>
    </lineage>
</organism>
<dbReference type="OrthoDB" id="6682367at2759"/>
<dbReference type="Proteomes" id="UP000829291">
    <property type="component" value="Chromosome 3"/>
</dbReference>
<evidence type="ECO:0000313" key="4">
    <source>
        <dbReference type="RefSeq" id="XP_046590398.1"/>
    </source>
</evidence>
<dbReference type="SUPFAM" id="SSF52087">
    <property type="entry name" value="CRAL/TRIO domain"/>
    <property type="match status" value="1"/>
</dbReference>
<dbReference type="PANTHER" id="PTHR10174">
    <property type="entry name" value="ALPHA-TOCOPHEROL TRANSFER PROTEIN-RELATED"/>
    <property type="match status" value="1"/>
</dbReference>
<dbReference type="GO" id="GO:0016020">
    <property type="term" value="C:membrane"/>
    <property type="evidence" value="ECO:0007669"/>
    <property type="project" value="TreeGrafter"/>
</dbReference>
<accession>A0A6J0BZD7</accession>
<dbReference type="CDD" id="cd00170">
    <property type="entry name" value="SEC14"/>
    <property type="match status" value="1"/>
</dbReference>
<evidence type="ECO:0000259" key="1">
    <source>
        <dbReference type="PROSITE" id="PS50191"/>
    </source>
</evidence>
<feature type="domain" description="CRAL-TRIO" evidence="1">
    <location>
        <begin position="104"/>
        <end position="254"/>
    </location>
</feature>
<dbReference type="AlphaFoldDB" id="A0A6J0BZD7"/>
<dbReference type="SMART" id="SM00516">
    <property type="entry name" value="SEC14"/>
    <property type="match status" value="1"/>
</dbReference>
<name>A0A6J0BZD7_NEOLC</name>
<reference evidence="3" key="1">
    <citation type="submission" date="2025-04" db="UniProtKB">
        <authorList>
            <consortium name="RefSeq"/>
        </authorList>
    </citation>
    <scope>IDENTIFICATION</scope>
    <source>
        <tissue evidence="4">Thorax and Abdomen</tissue>
        <tissue evidence="3">Whole body</tissue>
    </source>
</reference>
<dbReference type="PANTHER" id="PTHR10174:SF224">
    <property type="entry name" value="RETINOL-BINDING PROTEIN PINTA"/>
    <property type="match status" value="1"/>
</dbReference>